<sequence length="95" mass="11222">MLYFVEHTDPYLRSFYLFTTEKEPGYGDYHLCMGIDHKTMHIKDYKGETGIHVHKGFIKGLVPIDDVPIEEMFGDVKMYKRFEFSINLIRKNLGD</sequence>
<organism evidence="1">
    <name type="scientific">marine sediment metagenome</name>
    <dbReference type="NCBI Taxonomy" id="412755"/>
    <lineage>
        <taxon>unclassified sequences</taxon>
        <taxon>metagenomes</taxon>
        <taxon>ecological metagenomes</taxon>
    </lineage>
</organism>
<proteinExistence type="predicted"/>
<gene>
    <name evidence="1" type="ORF">LCGC14_1348260</name>
</gene>
<protein>
    <submittedName>
        <fullName evidence="1">Uncharacterized protein</fullName>
    </submittedName>
</protein>
<evidence type="ECO:0000313" key="1">
    <source>
        <dbReference type="EMBL" id="KKM79607.1"/>
    </source>
</evidence>
<name>A0A0F9NDY4_9ZZZZ</name>
<comment type="caution">
    <text evidence="1">The sequence shown here is derived from an EMBL/GenBank/DDBJ whole genome shotgun (WGS) entry which is preliminary data.</text>
</comment>
<reference evidence="1" key="1">
    <citation type="journal article" date="2015" name="Nature">
        <title>Complex archaea that bridge the gap between prokaryotes and eukaryotes.</title>
        <authorList>
            <person name="Spang A."/>
            <person name="Saw J.H."/>
            <person name="Jorgensen S.L."/>
            <person name="Zaremba-Niedzwiedzka K."/>
            <person name="Martijn J."/>
            <person name="Lind A.E."/>
            <person name="van Eijk R."/>
            <person name="Schleper C."/>
            <person name="Guy L."/>
            <person name="Ettema T.J."/>
        </authorList>
    </citation>
    <scope>NUCLEOTIDE SEQUENCE</scope>
</reference>
<dbReference type="AlphaFoldDB" id="A0A0F9NDY4"/>
<accession>A0A0F9NDY4</accession>
<dbReference type="EMBL" id="LAZR01008310">
    <property type="protein sequence ID" value="KKM79607.1"/>
    <property type="molecule type" value="Genomic_DNA"/>
</dbReference>